<dbReference type="PANTHER" id="PTHR30250">
    <property type="entry name" value="PST FAMILY PREDICTED COLANIC ACID TRANSPORTER"/>
    <property type="match status" value="1"/>
</dbReference>
<feature type="transmembrane region" description="Helical" evidence="6">
    <location>
        <begin position="28"/>
        <end position="47"/>
    </location>
</feature>
<keyword evidence="2" id="KW-1003">Cell membrane</keyword>
<feature type="transmembrane region" description="Helical" evidence="6">
    <location>
        <begin position="138"/>
        <end position="157"/>
    </location>
</feature>
<evidence type="ECO:0000256" key="6">
    <source>
        <dbReference type="SAM" id="Phobius"/>
    </source>
</evidence>
<proteinExistence type="predicted"/>
<sequence>MQADTETISPSPKEQGGMLMRLLRHTSNYSIGTLLITLASIISFPIFTRMFSVAEYGVLGLVNVTLGFLVGVGKLGLQKSIVRFYAEIESGTRTGNKVEFFSTVLFSMLGVGAVISLLSALIFLVLPNSWWNNTGAQYLIALASPLILIRVVDSAMLNLLNAEQKSGLYSLFTTVRKYLGLGLVLLVLFVVARSLYGFFVGTMLAEALALAFIVAYYARRHLFDIRRVSRPLFIAMLTFGLPLLASELSYLLLSMGGRYIVNYQLGPQPLGSYSAAYNFSEYLQGVLTASFAQAVVPMYLRQWEQQGREKTILFLQQSLRYYLLLALPILAGMAAVGPNLLRLLASDKYEVSTSLFVFIVGGMLVAGGTPIFSAGIYINKLTKIVMYSVLAAAALNMVLTALLTRPYGIEGAAFATLASYVLYSASTAYFGRRTVHVRMPWGDLAKFSALSLLMYGAVTQIAPPNIALRIGLQIAAGVVLYAVLLLLTDRPIRNLALELFDRVRRR</sequence>
<organism evidence="7">
    <name type="scientific">mine drainage metagenome</name>
    <dbReference type="NCBI Taxonomy" id="410659"/>
    <lineage>
        <taxon>unclassified sequences</taxon>
        <taxon>metagenomes</taxon>
        <taxon>ecological metagenomes</taxon>
    </lineage>
</organism>
<accession>A0A1J5Q769</accession>
<dbReference type="GO" id="GO:0005886">
    <property type="term" value="C:plasma membrane"/>
    <property type="evidence" value="ECO:0007669"/>
    <property type="project" value="UniProtKB-SubCell"/>
</dbReference>
<comment type="caution">
    <text evidence="7">The sequence shown here is derived from an EMBL/GenBank/DDBJ whole genome shotgun (WGS) entry which is preliminary data.</text>
</comment>
<feature type="transmembrane region" description="Helical" evidence="6">
    <location>
        <begin position="231"/>
        <end position="253"/>
    </location>
</feature>
<reference evidence="7" key="1">
    <citation type="submission" date="2016-10" db="EMBL/GenBank/DDBJ databases">
        <title>Sequence of Gallionella enrichment culture.</title>
        <authorList>
            <person name="Poehlein A."/>
            <person name="Muehling M."/>
            <person name="Daniel R."/>
        </authorList>
    </citation>
    <scope>NUCLEOTIDE SEQUENCE</scope>
</reference>
<evidence type="ECO:0000256" key="4">
    <source>
        <dbReference type="ARBA" id="ARBA00022989"/>
    </source>
</evidence>
<feature type="transmembrane region" description="Helical" evidence="6">
    <location>
        <begin position="443"/>
        <end position="462"/>
    </location>
</feature>
<keyword evidence="3 6" id="KW-0812">Transmembrane</keyword>
<dbReference type="AlphaFoldDB" id="A0A1J5Q769"/>
<feature type="transmembrane region" description="Helical" evidence="6">
    <location>
        <begin position="321"/>
        <end position="341"/>
    </location>
</feature>
<dbReference type="InterPro" id="IPR002797">
    <property type="entry name" value="Polysacc_synth"/>
</dbReference>
<protein>
    <submittedName>
        <fullName evidence="7">Polysaccharide biosynthesis protein</fullName>
    </submittedName>
</protein>
<feature type="transmembrane region" description="Helical" evidence="6">
    <location>
        <begin position="468"/>
        <end position="487"/>
    </location>
</feature>
<evidence type="ECO:0000256" key="2">
    <source>
        <dbReference type="ARBA" id="ARBA00022475"/>
    </source>
</evidence>
<evidence type="ECO:0000256" key="3">
    <source>
        <dbReference type="ARBA" id="ARBA00022692"/>
    </source>
</evidence>
<feature type="transmembrane region" description="Helical" evidence="6">
    <location>
        <begin position="202"/>
        <end position="219"/>
    </location>
</feature>
<gene>
    <name evidence="7" type="ORF">GALL_386950</name>
</gene>
<keyword evidence="5 6" id="KW-0472">Membrane</keyword>
<feature type="transmembrane region" description="Helical" evidence="6">
    <location>
        <begin position="53"/>
        <end position="77"/>
    </location>
</feature>
<name>A0A1J5Q769_9ZZZZ</name>
<feature type="transmembrane region" description="Helical" evidence="6">
    <location>
        <begin position="178"/>
        <end position="196"/>
    </location>
</feature>
<dbReference type="Pfam" id="PF01943">
    <property type="entry name" value="Polysacc_synt"/>
    <property type="match status" value="1"/>
</dbReference>
<evidence type="ECO:0000256" key="5">
    <source>
        <dbReference type="ARBA" id="ARBA00023136"/>
    </source>
</evidence>
<comment type="subcellular location">
    <subcellularLocation>
        <location evidence="1">Cell membrane</location>
        <topology evidence="1">Multi-pass membrane protein</topology>
    </subcellularLocation>
</comment>
<dbReference type="InterPro" id="IPR050833">
    <property type="entry name" value="Poly_Biosynth_Transport"/>
</dbReference>
<dbReference type="EMBL" id="MLJW01001193">
    <property type="protein sequence ID" value="OIQ79561.1"/>
    <property type="molecule type" value="Genomic_DNA"/>
</dbReference>
<feature type="transmembrane region" description="Helical" evidence="6">
    <location>
        <begin position="98"/>
        <end position="126"/>
    </location>
</feature>
<evidence type="ECO:0000256" key="1">
    <source>
        <dbReference type="ARBA" id="ARBA00004651"/>
    </source>
</evidence>
<dbReference type="PANTHER" id="PTHR30250:SF11">
    <property type="entry name" value="O-ANTIGEN TRANSPORTER-RELATED"/>
    <property type="match status" value="1"/>
</dbReference>
<feature type="transmembrane region" description="Helical" evidence="6">
    <location>
        <begin position="384"/>
        <end position="403"/>
    </location>
</feature>
<evidence type="ECO:0000313" key="7">
    <source>
        <dbReference type="EMBL" id="OIQ79561.1"/>
    </source>
</evidence>
<feature type="transmembrane region" description="Helical" evidence="6">
    <location>
        <begin position="353"/>
        <end position="377"/>
    </location>
</feature>
<keyword evidence="4 6" id="KW-1133">Transmembrane helix</keyword>
<feature type="transmembrane region" description="Helical" evidence="6">
    <location>
        <begin position="282"/>
        <end position="300"/>
    </location>
</feature>
<feature type="transmembrane region" description="Helical" evidence="6">
    <location>
        <begin position="409"/>
        <end position="431"/>
    </location>
</feature>